<evidence type="ECO:0000259" key="2">
    <source>
        <dbReference type="Pfam" id="PF08327"/>
    </source>
</evidence>
<feature type="domain" description="Activator of Hsp90 ATPase homologue 1/2-like C-terminal" evidence="2">
    <location>
        <begin position="22"/>
        <end position="159"/>
    </location>
</feature>
<dbReference type="CDD" id="cd07814">
    <property type="entry name" value="SRPBCC_CalC_Aha1-like"/>
    <property type="match status" value="1"/>
</dbReference>
<dbReference type="EMBL" id="BAAAQW010000004">
    <property type="protein sequence ID" value="GAA2199348.1"/>
    <property type="molecule type" value="Genomic_DNA"/>
</dbReference>
<protein>
    <submittedName>
        <fullName evidence="3">SRPBCC domain-containing protein</fullName>
    </submittedName>
</protein>
<organism evidence="3 4">
    <name type="scientific">Sinomonas flava</name>
    <dbReference type="NCBI Taxonomy" id="496857"/>
    <lineage>
        <taxon>Bacteria</taxon>
        <taxon>Bacillati</taxon>
        <taxon>Actinomycetota</taxon>
        <taxon>Actinomycetes</taxon>
        <taxon>Micrococcales</taxon>
        <taxon>Micrococcaceae</taxon>
        <taxon>Sinomonas</taxon>
    </lineage>
</organism>
<dbReference type="Proteomes" id="UP001500432">
    <property type="component" value="Unassembled WGS sequence"/>
</dbReference>
<proteinExistence type="inferred from homology"/>
<accession>A0ABN3BRJ4</accession>
<name>A0ABN3BRJ4_9MICC</name>
<dbReference type="Pfam" id="PF08327">
    <property type="entry name" value="AHSA1"/>
    <property type="match status" value="1"/>
</dbReference>
<evidence type="ECO:0000313" key="4">
    <source>
        <dbReference type="Proteomes" id="UP001500432"/>
    </source>
</evidence>
<evidence type="ECO:0000313" key="3">
    <source>
        <dbReference type="EMBL" id="GAA2199348.1"/>
    </source>
</evidence>
<reference evidence="3 4" key="1">
    <citation type="journal article" date="2019" name="Int. J. Syst. Evol. Microbiol.">
        <title>The Global Catalogue of Microorganisms (GCM) 10K type strain sequencing project: providing services to taxonomists for standard genome sequencing and annotation.</title>
        <authorList>
            <consortium name="The Broad Institute Genomics Platform"/>
            <consortium name="The Broad Institute Genome Sequencing Center for Infectious Disease"/>
            <person name="Wu L."/>
            <person name="Ma J."/>
        </authorList>
    </citation>
    <scope>NUCLEOTIDE SEQUENCE [LARGE SCALE GENOMIC DNA]</scope>
    <source>
        <strain evidence="3 4">JCM 16034</strain>
    </source>
</reference>
<dbReference type="InterPro" id="IPR013538">
    <property type="entry name" value="ASHA1/2-like_C"/>
</dbReference>
<gene>
    <name evidence="3" type="ORF">GCM10009849_15440</name>
</gene>
<dbReference type="SUPFAM" id="SSF55961">
    <property type="entry name" value="Bet v1-like"/>
    <property type="match status" value="1"/>
</dbReference>
<comment type="caution">
    <text evidence="3">The sequence shown here is derived from an EMBL/GenBank/DDBJ whole genome shotgun (WGS) entry which is preliminary data.</text>
</comment>
<dbReference type="InterPro" id="IPR023393">
    <property type="entry name" value="START-like_dom_sf"/>
</dbReference>
<sequence length="166" mass="18791">MTFVSSSKDTHNLTFTLVTEFDAAKERVWDVWEDPRKLERWWGPPGWPATFGRHEFHPGGLCHYWMTGPDGEKAYGWWRFLAISPHDRLEIEDGFANEDGSPLDPEDSATFTVTFEEAGAGTRMTTVSAFRSLEQLERMAEMGMEEGMKEASGQIDAILAEAQAVR</sequence>
<keyword evidence="4" id="KW-1185">Reference proteome</keyword>
<evidence type="ECO:0000256" key="1">
    <source>
        <dbReference type="ARBA" id="ARBA00006817"/>
    </source>
</evidence>
<dbReference type="RefSeq" id="WP_344299125.1">
    <property type="nucleotide sequence ID" value="NZ_BAAAQW010000004.1"/>
</dbReference>
<comment type="similarity">
    <text evidence="1">Belongs to the AHA1 family.</text>
</comment>
<dbReference type="Gene3D" id="3.30.530.20">
    <property type="match status" value="1"/>
</dbReference>